<dbReference type="Proteomes" id="UP000007813">
    <property type="component" value="Unassembled WGS sequence"/>
</dbReference>
<comment type="caution">
    <text evidence="1">The sequence shown here is derived from an EMBL/GenBank/DDBJ whole genome shotgun (WGS) entry which is preliminary data.</text>
</comment>
<accession>J3JHB5</accession>
<gene>
    <name evidence="1" type="ORF">HSB1_14440</name>
</gene>
<reference evidence="1 2" key="1">
    <citation type="journal article" date="2012" name="J. Bacteriol.">
        <title>Draft Genome Sequence of the Extremely Halophilic Archaeon Halogranum salarium B-1T.</title>
        <authorList>
            <person name="Kim K.K."/>
            <person name="Lee K.C."/>
            <person name="Lee J.S."/>
        </authorList>
    </citation>
    <scope>NUCLEOTIDE SEQUENCE [LARGE SCALE GENOMIC DNA]</scope>
    <source>
        <strain evidence="1 2">B-1</strain>
    </source>
</reference>
<organism evidence="1 2">
    <name type="scientific">Halogranum salarium B-1</name>
    <dbReference type="NCBI Taxonomy" id="1210908"/>
    <lineage>
        <taxon>Archaea</taxon>
        <taxon>Methanobacteriati</taxon>
        <taxon>Methanobacteriota</taxon>
        <taxon>Stenosarchaea group</taxon>
        <taxon>Halobacteria</taxon>
        <taxon>Halobacteriales</taxon>
        <taxon>Haloferacaceae</taxon>
    </lineage>
</organism>
<evidence type="ECO:0000313" key="2">
    <source>
        <dbReference type="Proteomes" id="UP000007813"/>
    </source>
</evidence>
<dbReference type="EMBL" id="ALJD01000003">
    <property type="protein sequence ID" value="EJN60841.1"/>
    <property type="molecule type" value="Genomic_DNA"/>
</dbReference>
<sequence length="39" mass="4348">MTISVIPRESGGGAHKFRSFRLNSPLADRVRDGVGDERY</sequence>
<dbReference type="AlphaFoldDB" id="J3JHB5"/>
<proteinExistence type="predicted"/>
<name>J3JHB5_9EURY</name>
<evidence type="ECO:0000313" key="1">
    <source>
        <dbReference type="EMBL" id="EJN60841.1"/>
    </source>
</evidence>
<protein>
    <submittedName>
        <fullName evidence="1">Uncharacterized protein</fullName>
    </submittedName>
</protein>